<dbReference type="FunFam" id="1.10.287.1490:FF:000013">
    <property type="entry name" value="ELKS/RAB6-interacting/CAST family member 2"/>
    <property type="match status" value="1"/>
</dbReference>
<keyword evidence="11" id="KW-1185">Reference proteome</keyword>
<organism evidence="11 12">
    <name type="scientific">Sapajus apella</name>
    <name type="common">Brown-capped capuchin</name>
    <name type="synonym">Cebus apella</name>
    <dbReference type="NCBI Taxonomy" id="9515"/>
    <lineage>
        <taxon>Eukaryota</taxon>
        <taxon>Metazoa</taxon>
        <taxon>Chordata</taxon>
        <taxon>Craniata</taxon>
        <taxon>Vertebrata</taxon>
        <taxon>Euteleostomi</taxon>
        <taxon>Mammalia</taxon>
        <taxon>Eutheria</taxon>
        <taxon>Euarchontoglires</taxon>
        <taxon>Primates</taxon>
        <taxon>Haplorrhini</taxon>
        <taxon>Platyrrhini</taxon>
        <taxon>Cebidae</taxon>
        <taxon>Cebinae</taxon>
        <taxon>Sapajus</taxon>
    </lineage>
</organism>
<keyword evidence="2" id="KW-0963">Cytoplasm</keyword>
<evidence type="ECO:0000256" key="4">
    <source>
        <dbReference type="ARBA" id="ARBA00023018"/>
    </source>
</evidence>
<feature type="coiled-coil region" evidence="9">
    <location>
        <begin position="233"/>
        <end position="284"/>
    </location>
</feature>
<name>A0A6J3ITX8_SAPAP</name>
<dbReference type="GO" id="GO:0098882">
    <property type="term" value="F:structural constituent of presynaptic active zone"/>
    <property type="evidence" value="ECO:0007669"/>
    <property type="project" value="TreeGrafter"/>
</dbReference>
<dbReference type="InterPro" id="IPR019323">
    <property type="entry name" value="ELKS/CAST"/>
</dbReference>
<feature type="compositionally biased region" description="Low complexity" evidence="10">
    <location>
        <begin position="14"/>
        <end position="25"/>
    </location>
</feature>
<evidence type="ECO:0000313" key="12">
    <source>
        <dbReference type="RefSeq" id="XP_032145419.1"/>
    </source>
</evidence>
<dbReference type="RefSeq" id="XP_032145419.1">
    <property type="nucleotide sequence ID" value="XM_032289528.1"/>
</dbReference>
<proteinExistence type="predicted"/>
<dbReference type="AlphaFoldDB" id="A0A6J3ITX8"/>
<evidence type="ECO:0000256" key="5">
    <source>
        <dbReference type="ARBA" id="ARBA00023054"/>
    </source>
</evidence>
<evidence type="ECO:0000313" key="11">
    <source>
        <dbReference type="Proteomes" id="UP000504640"/>
    </source>
</evidence>
<accession>A0A6J3ITX8</accession>
<feature type="compositionally biased region" description="Polar residues" evidence="10">
    <location>
        <begin position="1"/>
        <end position="13"/>
    </location>
</feature>
<dbReference type="SUPFAM" id="SSF57997">
    <property type="entry name" value="Tropomyosin"/>
    <property type="match status" value="1"/>
</dbReference>
<evidence type="ECO:0000256" key="8">
    <source>
        <dbReference type="ARBA" id="ARBA00034106"/>
    </source>
</evidence>
<dbReference type="PANTHER" id="PTHR18861:SF3">
    <property type="entry name" value="ERC PROTEIN 2"/>
    <property type="match status" value="1"/>
</dbReference>
<feature type="region of interest" description="Disordered" evidence="10">
    <location>
        <begin position="1"/>
        <end position="44"/>
    </location>
</feature>
<dbReference type="GO" id="GO:0007274">
    <property type="term" value="P:neuromuscular synaptic transmission"/>
    <property type="evidence" value="ECO:0007669"/>
    <property type="project" value="TreeGrafter"/>
</dbReference>
<evidence type="ECO:0000256" key="2">
    <source>
        <dbReference type="ARBA" id="ARBA00022490"/>
    </source>
</evidence>
<keyword evidence="4" id="KW-0770">Synapse</keyword>
<comment type="subcellular location">
    <subcellularLocation>
        <location evidence="1">Cytoplasm</location>
        <location evidence="1">Cytoskeleton</location>
    </subcellularLocation>
    <subcellularLocation>
        <location evidence="8">Presynapse</location>
    </subcellularLocation>
</comment>
<dbReference type="GO" id="GO:0048788">
    <property type="term" value="C:cytoskeleton of presynaptic active zone"/>
    <property type="evidence" value="ECO:0007669"/>
    <property type="project" value="TreeGrafter"/>
</dbReference>
<feature type="compositionally biased region" description="Basic residues" evidence="10">
    <location>
        <begin position="959"/>
        <end position="980"/>
    </location>
</feature>
<evidence type="ECO:0000256" key="9">
    <source>
        <dbReference type="SAM" id="Coils"/>
    </source>
</evidence>
<keyword evidence="6" id="KW-0206">Cytoskeleton</keyword>
<evidence type="ECO:0000256" key="7">
    <source>
        <dbReference type="ARBA" id="ARBA00023273"/>
    </source>
</evidence>
<dbReference type="GeneID" id="116559160"/>
<feature type="coiled-coil region" evidence="9">
    <location>
        <begin position="340"/>
        <end position="703"/>
    </location>
</feature>
<dbReference type="GO" id="GO:0048167">
    <property type="term" value="P:regulation of synaptic plasticity"/>
    <property type="evidence" value="ECO:0007669"/>
    <property type="project" value="TreeGrafter"/>
</dbReference>
<sequence>MYGSARTITNLEGSPSRSPRLPRSPRLGHRRTSSGGGGGTGKTLSMENIQSLNAAYATSGPMYLSDHEGVASTTYPKGTMTLGRATNRAVYGGRVTAMGSSPNIASAGLSHTDVLSYTDQHGGLTGSSHHHHHQVPSMLRQVRDSTMLDLQAQLKELQRENDLLRKELDIKDSKLGSSMNSIKTFWSPELKKERVLRKEEAARMSVLKEQMRVSHEENQLLDARRTKHLQLTIQALQDELRTQRDLNHLLQQESGNRGAEHFTIELTEENFRRLQAEHDRQAKELFLLRKTLEEMELRIETQKQTLNARDESIKKLLEMLQSKGLPSKSLEDDNERTRRMAEAESQVSHLEVILDQKEKENIHLREELHRRSQLQPEPAKTKALQTVIEMKDTKIASLERNIRDLEDEIQMLKANGVLNTEDREEEIKQIEVYKSHSKFMKTKIDQLKQELSKKESELLALQTKLETLSNQNSDCKQHIEVLKESLTAKEQRAAILQTEVDALRLRLEEKESFLNKKTKQLQDLTEEKGTLAGEIRDMKDMLEVKERKINVLQKKIENLQEQLRDKDKQLTNLKDRVKSLQTDSSNTDTALATLEEALSEKERIIERLKEQRERDDRERLEEIESFRKENKDLKEKVNALQAELTEKESSLIDLKEHASSLASAGLKRDSKLKSLEIAIEQKKEECSKLEAQLKKQAEQLFNQMYNPKSIRNNGKQGAHNIEDDSRMNPEFADRIKQLDKEASYYRDECGKAQAEVDRLLEILKEVENEKNDKDKKIAELESLTLRHMKDQNKKVANLKHNQQLEKKKNAQLLEEVRRREDSMADNSQHLQIEELMNALEKTRQELDATKARLASTQQSLAEKEAHLANLRIERRKQLEEILEMKQEALLAAISEKDANIALLELSASKKKKTQEEVMALKREKDRLVHQLKQQVGPPARKTQNRMKLMADNYDEDHHHYHHHHHHHHHRSPGRSQHSNHRPSPDQLSEGLNKGNMQLCSNILIIYCSAAHITHHHLERLIKMEGEFSLTLLSVILFYSLFPSSPRVISHGCGYVGKEECRGGEK</sequence>
<keyword evidence="7" id="KW-0966">Cell projection</keyword>
<dbReference type="Proteomes" id="UP000504640">
    <property type="component" value="Unplaced"/>
</dbReference>
<evidence type="ECO:0000256" key="1">
    <source>
        <dbReference type="ARBA" id="ARBA00004245"/>
    </source>
</evidence>
<protein>
    <submittedName>
        <fullName evidence="12">ERC protein 2 isoform X14</fullName>
    </submittedName>
</protein>
<evidence type="ECO:0000256" key="6">
    <source>
        <dbReference type="ARBA" id="ARBA00023212"/>
    </source>
</evidence>
<reference evidence="12" key="1">
    <citation type="submission" date="2025-08" db="UniProtKB">
        <authorList>
            <consortium name="RefSeq"/>
        </authorList>
    </citation>
    <scope>IDENTIFICATION</scope>
    <source>
        <tissue evidence="12">Blood</tissue>
    </source>
</reference>
<evidence type="ECO:0000256" key="3">
    <source>
        <dbReference type="ARBA" id="ARBA00022553"/>
    </source>
</evidence>
<evidence type="ECO:0000256" key="10">
    <source>
        <dbReference type="SAM" id="MobiDB-lite"/>
    </source>
</evidence>
<feature type="region of interest" description="Disordered" evidence="10">
    <location>
        <begin position="959"/>
        <end position="991"/>
    </location>
</feature>
<dbReference type="PANTHER" id="PTHR18861">
    <property type="entry name" value="ELKS/RAB6-INTERACTING/CAST PROTEIN"/>
    <property type="match status" value="1"/>
</dbReference>
<keyword evidence="5 9" id="KW-0175">Coiled coil</keyword>
<feature type="coiled-coil region" evidence="9">
    <location>
        <begin position="147"/>
        <end position="174"/>
    </location>
</feature>
<feature type="coiled-coil region" evidence="9">
    <location>
        <begin position="749"/>
        <end position="930"/>
    </location>
</feature>
<gene>
    <name evidence="12" type="primary">ERC2</name>
</gene>
<keyword evidence="3" id="KW-0597">Phosphoprotein</keyword>
<dbReference type="CTD" id="26059"/>
<dbReference type="Gene3D" id="1.10.287.1490">
    <property type="match status" value="1"/>
</dbReference>
<dbReference type="Pfam" id="PF10174">
    <property type="entry name" value="Cast"/>
    <property type="match status" value="1"/>
</dbReference>